<evidence type="ECO:0000313" key="1">
    <source>
        <dbReference type="EMBL" id="KKS13349.1"/>
    </source>
</evidence>
<proteinExistence type="predicted"/>
<dbReference type="EMBL" id="LCBN01000026">
    <property type="protein sequence ID" value="KKS13349.1"/>
    <property type="molecule type" value="Genomic_DNA"/>
</dbReference>
<reference evidence="1 2" key="1">
    <citation type="journal article" date="2015" name="Nature">
        <title>rRNA introns, odd ribosomes, and small enigmatic genomes across a large radiation of phyla.</title>
        <authorList>
            <person name="Brown C.T."/>
            <person name="Hug L.A."/>
            <person name="Thomas B.C."/>
            <person name="Sharon I."/>
            <person name="Castelle C.J."/>
            <person name="Singh A."/>
            <person name="Wilkins M.J."/>
            <person name="Williams K.H."/>
            <person name="Banfield J.F."/>
        </authorList>
    </citation>
    <scope>NUCLEOTIDE SEQUENCE [LARGE SCALE GENOMIC DNA]</scope>
</reference>
<protein>
    <submittedName>
        <fullName evidence="1">Uncharacterized protein</fullName>
    </submittedName>
</protein>
<dbReference type="AlphaFoldDB" id="A0A0G0WKK4"/>
<accession>A0A0G0WKK4</accession>
<comment type="caution">
    <text evidence="1">The sequence shown here is derived from an EMBL/GenBank/DDBJ whole genome shotgun (WGS) entry which is preliminary data.</text>
</comment>
<evidence type="ECO:0000313" key="2">
    <source>
        <dbReference type="Proteomes" id="UP000034753"/>
    </source>
</evidence>
<organism evidence="1 2">
    <name type="scientific">Candidatus Daviesbacteria bacterium GW2011_GWB1_41_5</name>
    <dbReference type="NCBI Taxonomy" id="1618429"/>
    <lineage>
        <taxon>Bacteria</taxon>
        <taxon>Candidatus Daviesiibacteriota</taxon>
    </lineage>
</organism>
<dbReference type="Proteomes" id="UP000034753">
    <property type="component" value="Unassembled WGS sequence"/>
</dbReference>
<gene>
    <name evidence="1" type="ORF">UU67_C0026G0007</name>
</gene>
<sequence length="77" mass="8601">MIKIQNSKFKIQSCNLKFKILILILLFTLHFSLFTSAILAEESTQSASPSATFQAPSLKMKSEGSYKTKLMWALSGL</sequence>
<name>A0A0G0WKK4_9BACT</name>